<name>A0A2H0BTT3_9BACT</name>
<feature type="transmembrane region" description="Helical" evidence="1">
    <location>
        <begin position="81"/>
        <end position="98"/>
    </location>
</feature>
<gene>
    <name evidence="2" type="ORF">COX00_03230</name>
</gene>
<feature type="transmembrane region" description="Helical" evidence="1">
    <location>
        <begin position="48"/>
        <end position="69"/>
    </location>
</feature>
<feature type="transmembrane region" description="Helical" evidence="1">
    <location>
        <begin position="17"/>
        <end position="36"/>
    </location>
</feature>
<accession>A0A2H0BTT3</accession>
<dbReference type="AlphaFoldDB" id="A0A2H0BTT3"/>
<dbReference type="Proteomes" id="UP000231581">
    <property type="component" value="Unassembled WGS sequence"/>
</dbReference>
<keyword evidence="1" id="KW-0472">Membrane</keyword>
<proteinExistence type="predicted"/>
<dbReference type="EMBL" id="PCSZ01000062">
    <property type="protein sequence ID" value="PIP60470.1"/>
    <property type="molecule type" value="Genomic_DNA"/>
</dbReference>
<sequence>MIKETWARNAMHFINRYINVPVIVGLNIPIIVLAKTTGGGLNKNIIEILESLSVAFVWIFGITVIFSYVRLGRALPLLKGFATYLMLAAGLIMLAAGFEFLESTGILLPLAIPHVQVIYFAHFAFFGALSTIILGFGKLAEPTGIYKDLMKVSDQI</sequence>
<feature type="transmembrane region" description="Helical" evidence="1">
    <location>
        <begin position="118"/>
        <end position="137"/>
    </location>
</feature>
<keyword evidence="1" id="KW-1133">Transmembrane helix</keyword>
<reference evidence="2 3" key="1">
    <citation type="submission" date="2017-09" db="EMBL/GenBank/DDBJ databases">
        <title>Depth-based differentiation of microbial function through sediment-hosted aquifers and enrichment of novel symbionts in the deep terrestrial subsurface.</title>
        <authorList>
            <person name="Probst A.J."/>
            <person name="Ladd B."/>
            <person name="Jarett J.K."/>
            <person name="Geller-Mcgrath D.E."/>
            <person name="Sieber C.M."/>
            <person name="Emerson J.B."/>
            <person name="Anantharaman K."/>
            <person name="Thomas B.C."/>
            <person name="Malmstrom R."/>
            <person name="Stieglmeier M."/>
            <person name="Klingl A."/>
            <person name="Woyke T."/>
            <person name="Ryan C.M."/>
            <person name="Banfield J.F."/>
        </authorList>
    </citation>
    <scope>NUCLEOTIDE SEQUENCE [LARGE SCALE GENOMIC DNA]</scope>
    <source>
        <strain evidence="2">CG22_combo_CG10-13_8_21_14_all_47_17</strain>
    </source>
</reference>
<organism evidence="2 3">
    <name type="scientific">Candidatus Uhrbacteria bacterium CG22_combo_CG10-13_8_21_14_all_47_17</name>
    <dbReference type="NCBI Taxonomy" id="1975041"/>
    <lineage>
        <taxon>Bacteria</taxon>
        <taxon>Candidatus Uhriibacteriota</taxon>
    </lineage>
</organism>
<evidence type="ECO:0000313" key="3">
    <source>
        <dbReference type="Proteomes" id="UP000231581"/>
    </source>
</evidence>
<comment type="caution">
    <text evidence="2">The sequence shown here is derived from an EMBL/GenBank/DDBJ whole genome shotgun (WGS) entry which is preliminary data.</text>
</comment>
<evidence type="ECO:0000313" key="2">
    <source>
        <dbReference type="EMBL" id="PIP60470.1"/>
    </source>
</evidence>
<keyword evidence="1" id="KW-0812">Transmembrane</keyword>
<protein>
    <submittedName>
        <fullName evidence="2">Uncharacterized protein</fullName>
    </submittedName>
</protein>
<evidence type="ECO:0000256" key="1">
    <source>
        <dbReference type="SAM" id="Phobius"/>
    </source>
</evidence>